<dbReference type="InterPro" id="IPR018490">
    <property type="entry name" value="cNMP-bd_dom_sf"/>
</dbReference>
<proteinExistence type="predicted"/>
<dbReference type="OrthoDB" id="10472903at2759"/>
<dbReference type="InterPro" id="IPR000595">
    <property type="entry name" value="cNMP-bd_dom"/>
</dbReference>
<organism evidence="2 3">
    <name type="scientific">Tritrichomonas foetus</name>
    <dbReference type="NCBI Taxonomy" id="1144522"/>
    <lineage>
        <taxon>Eukaryota</taxon>
        <taxon>Metamonada</taxon>
        <taxon>Parabasalia</taxon>
        <taxon>Tritrichomonadida</taxon>
        <taxon>Tritrichomonadidae</taxon>
        <taxon>Tritrichomonas</taxon>
    </lineage>
</organism>
<sequence length="459" mass="53582">MFHEKSIPKVKCWSTFKIMENTLVKISKGIFTIMKTRKTKRQTLVVSKAFHSPPPGPPLIEEVIDALYTPPSNRTRSKRQTIFRYLLFNKDINYMYQTSQLIEEISKDVQITILKKNEALFFEGDNPDGWYLVVTGKVDIIIRFFLVAEDCLFEHDVHETQEFIPLMNLMNLDVTIDKLKRVNVIESGQTFGQHSYLLDKRRSATVVGSEFETILMKMPENTLKNTHTLIRLKSLISENREIIHKAFPRLRDDQLFQINGFAKVLDLPVGRKITQKSQLSHSIYIVKKGSLKRMRVVDFTKYSFRKIDAHFEPLELHFPDGFHPVHVDDLHEGSFFADPSVSELADSHYNMTTTSATTLIAIDFDYFKVIAGSFEVERVRKDLKSKISDEDVIRIWVEAEKKRLWNNFKERNLKEAHRELKTSRRAHTSTVAIRLPSQPKSIKEYHPKKRMYYVSPSLR</sequence>
<dbReference type="Gene3D" id="2.60.120.10">
    <property type="entry name" value="Jelly Rolls"/>
    <property type="match status" value="2"/>
</dbReference>
<accession>A0A1J4K2Y3</accession>
<dbReference type="CDD" id="cd00038">
    <property type="entry name" value="CAP_ED"/>
    <property type="match status" value="1"/>
</dbReference>
<dbReference type="PANTHER" id="PTHR23011:SF28">
    <property type="entry name" value="CYCLIC NUCLEOTIDE-BINDING DOMAIN CONTAINING PROTEIN"/>
    <property type="match status" value="1"/>
</dbReference>
<dbReference type="InterPro" id="IPR014710">
    <property type="entry name" value="RmlC-like_jellyroll"/>
</dbReference>
<protein>
    <recommendedName>
        <fullName evidence="1">Cyclic nucleotide-binding domain-containing protein</fullName>
    </recommendedName>
</protein>
<dbReference type="EMBL" id="MLAK01000767">
    <property type="protein sequence ID" value="OHT05176.1"/>
    <property type="molecule type" value="Genomic_DNA"/>
</dbReference>
<evidence type="ECO:0000259" key="1">
    <source>
        <dbReference type="PROSITE" id="PS50042"/>
    </source>
</evidence>
<dbReference type="PROSITE" id="PS50042">
    <property type="entry name" value="CNMP_BINDING_3"/>
    <property type="match status" value="2"/>
</dbReference>
<dbReference type="SUPFAM" id="SSF51206">
    <property type="entry name" value="cAMP-binding domain-like"/>
    <property type="match status" value="2"/>
</dbReference>
<gene>
    <name evidence="2" type="ORF">TRFO_27188</name>
</gene>
<dbReference type="PANTHER" id="PTHR23011">
    <property type="entry name" value="CYCLIC NUCLEOTIDE-BINDING DOMAIN CONTAINING PROTEIN"/>
    <property type="match status" value="1"/>
</dbReference>
<feature type="domain" description="Cyclic nucleotide-binding" evidence="1">
    <location>
        <begin position="86"/>
        <end position="207"/>
    </location>
</feature>
<evidence type="ECO:0000313" key="3">
    <source>
        <dbReference type="Proteomes" id="UP000179807"/>
    </source>
</evidence>
<reference evidence="2" key="1">
    <citation type="submission" date="2016-10" db="EMBL/GenBank/DDBJ databases">
        <authorList>
            <person name="Benchimol M."/>
            <person name="Almeida L.G."/>
            <person name="Vasconcelos A.T."/>
            <person name="Perreira-Neves A."/>
            <person name="Rosa I.A."/>
            <person name="Tasca T."/>
            <person name="Bogo M.R."/>
            <person name="de Souza W."/>
        </authorList>
    </citation>
    <scope>NUCLEOTIDE SEQUENCE [LARGE SCALE GENOMIC DNA]</scope>
    <source>
        <strain evidence="2">K</strain>
    </source>
</reference>
<dbReference type="AlphaFoldDB" id="A0A1J4K2Y3"/>
<evidence type="ECO:0000313" key="2">
    <source>
        <dbReference type="EMBL" id="OHT05176.1"/>
    </source>
</evidence>
<dbReference type="GeneID" id="94840091"/>
<dbReference type="Proteomes" id="UP000179807">
    <property type="component" value="Unassembled WGS sequence"/>
</dbReference>
<feature type="domain" description="Cyclic nucleotide-binding" evidence="1">
    <location>
        <begin position="246"/>
        <end position="372"/>
    </location>
</feature>
<comment type="caution">
    <text evidence="2">The sequence shown here is derived from an EMBL/GenBank/DDBJ whole genome shotgun (WGS) entry which is preliminary data.</text>
</comment>
<name>A0A1J4K2Y3_9EUKA</name>
<dbReference type="VEuPathDB" id="TrichDB:TRFO_27188"/>
<dbReference type="RefSeq" id="XP_068358312.1">
    <property type="nucleotide sequence ID" value="XM_068505387.1"/>
</dbReference>
<keyword evidence="3" id="KW-1185">Reference proteome</keyword>